<protein>
    <recommendedName>
        <fullName evidence="4">3D domain-containing protein</fullName>
    </recommendedName>
</protein>
<evidence type="ECO:0000313" key="2">
    <source>
        <dbReference type="EMBL" id="KAK7109690.1"/>
    </source>
</evidence>
<dbReference type="Proteomes" id="UP001374579">
    <property type="component" value="Unassembled WGS sequence"/>
</dbReference>
<evidence type="ECO:0000313" key="3">
    <source>
        <dbReference type="Proteomes" id="UP001374579"/>
    </source>
</evidence>
<comment type="caution">
    <text evidence="2">The sequence shown here is derived from an EMBL/GenBank/DDBJ whole genome shotgun (WGS) entry which is preliminary data.</text>
</comment>
<feature type="signal peptide" evidence="1">
    <location>
        <begin position="1"/>
        <end position="22"/>
    </location>
</feature>
<dbReference type="EMBL" id="JBAMIC010000003">
    <property type="protein sequence ID" value="KAK7109690.1"/>
    <property type="molecule type" value="Genomic_DNA"/>
</dbReference>
<keyword evidence="1" id="KW-0732">Signal</keyword>
<evidence type="ECO:0008006" key="4">
    <source>
        <dbReference type="Google" id="ProtNLM"/>
    </source>
</evidence>
<organism evidence="2 3">
    <name type="scientific">Littorina saxatilis</name>
    <dbReference type="NCBI Taxonomy" id="31220"/>
    <lineage>
        <taxon>Eukaryota</taxon>
        <taxon>Metazoa</taxon>
        <taxon>Spiralia</taxon>
        <taxon>Lophotrochozoa</taxon>
        <taxon>Mollusca</taxon>
        <taxon>Gastropoda</taxon>
        <taxon>Caenogastropoda</taxon>
        <taxon>Littorinimorpha</taxon>
        <taxon>Littorinoidea</taxon>
        <taxon>Littorinidae</taxon>
        <taxon>Littorina</taxon>
    </lineage>
</organism>
<feature type="chain" id="PRO_5042999926" description="3D domain-containing protein" evidence="1">
    <location>
        <begin position="23"/>
        <end position="191"/>
    </location>
</feature>
<reference evidence="2 3" key="1">
    <citation type="submission" date="2024-02" db="EMBL/GenBank/DDBJ databases">
        <title>Chromosome-scale genome assembly of the rough periwinkle Littorina saxatilis.</title>
        <authorList>
            <person name="De Jode A."/>
            <person name="Faria R."/>
            <person name="Formenti G."/>
            <person name="Sims Y."/>
            <person name="Smith T.P."/>
            <person name="Tracey A."/>
            <person name="Wood J.M.D."/>
            <person name="Zagrodzka Z.B."/>
            <person name="Johannesson K."/>
            <person name="Butlin R.K."/>
            <person name="Leder E.H."/>
        </authorList>
    </citation>
    <scope>NUCLEOTIDE SEQUENCE [LARGE SCALE GENOMIC DNA]</scope>
    <source>
        <strain evidence="2">Snail1</strain>
        <tissue evidence="2">Muscle</tissue>
    </source>
</reference>
<proteinExistence type="predicted"/>
<name>A0AAN9BTZ3_9CAEN</name>
<dbReference type="AlphaFoldDB" id="A0AAN9BTZ3"/>
<evidence type="ECO:0000256" key="1">
    <source>
        <dbReference type="SAM" id="SignalP"/>
    </source>
</evidence>
<keyword evidence="3" id="KW-1185">Reference proteome</keyword>
<accession>A0AAN9BTZ3</accession>
<gene>
    <name evidence="2" type="ORF">V1264_013686</name>
</gene>
<sequence>MTTMMVHFVFPTVLVLLAVASGSDVPCQNAGGTCQDVSNSCSGHYQSGLCSGTTSRRCCLHSSGGSSSVDCHGFGRHSYSARGTAYYPDNSALEGGFVDMRDHKLHTLQDFLAGRAPYVSVAMDNHAGIAYGTAICIPQINRKYNKVIRFEVVDTGGAFTGKGHSRIDICVQDLQHSYDSTINGGLTLVFP</sequence>